<dbReference type="OrthoDB" id="112254at2157"/>
<keyword evidence="4" id="KW-1185">Reference proteome</keyword>
<reference evidence="3" key="1">
    <citation type="journal article" date="2005" name="Int. J. Syst. Evol. Microbiol.">
        <title>Methanofollis formosanus sp. nov., isolated from a fish pond.</title>
        <authorList>
            <person name="Wu S.Y."/>
            <person name="Chen S.C."/>
            <person name="Lai M.C."/>
        </authorList>
    </citation>
    <scope>NUCLEOTIDE SEQUENCE</scope>
    <source>
        <strain evidence="3">ML15</strain>
    </source>
</reference>
<evidence type="ECO:0000256" key="2">
    <source>
        <dbReference type="SAM" id="Phobius"/>
    </source>
</evidence>
<protein>
    <recommendedName>
        <fullName evidence="5">PGF-CTERM sorting domain-containing protein</fullName>
    </recommendedName>
</protein>
<name>A0A8G1A2U4_9EURY</name>
<evidence type="ECO:0000256" key="1">
    <source>
        <dbReference type="SAM" id="MobiDB-lite"/>
    </source>
</evidence>
<feature type="transmembrane region" description="Helical" evidence="2">
    <location>
        <begin position="160"/>
        <end position="178"/>
    </location>
</feature>
<evidence type="ECO:0008006" key="5">
    <source>
        <dbReference type="Google" id="ProtNLM"/>
    </source>
</evidence>
<accession>A0A8G1A2U4</accession>
<dbReference type="AlphaFoldDB" id="A0A8G1A2U4"/>
<dbReference type="RefSeq" id="WP_220680996.1">
    <property type="nucleotide sequence ID" value="NZ_CP037968.1"/>
</dbReference>
<organism evidence="3 4">
    <name type="scientific">Methanofollis formosanus</name>
    <dbReference type="NCBI Taxonomy" id="299308"/>
    <lineage>
        <taxon>Archaea</taxon>
        <taxon>Methanobacteriati</taxon>
        <taxon>Methanobacteriota</taxon>
        <taxon>Stenosarchaea group</taxon>
        <taxon>Methanomicrobia</taxon>
        <taxon>Methanomicrobiales</taxon>
        <taxon>Methanomicrobiaceae</taxon>
        <taxon>Methanofollis</taxon>
    </lineage>
</organism>
<dbReference type="Proteomes" id="UP000826709">
    <property type="component" value="Chromosome"/>
</dbReference>
<proteinExistence type="predicted"/>
<sequence length="181" mass="18559">MVRPVSYLVVALVVLLLAGGAGAETTEMINIDAVEADAPGSLTITGTTNIAPGNTLQVEVTSSAFEPTAKDTEAPFYGVSGTAIVEAGEPLNTWELTTDADLPPDEYTITVEWVEGDAQASTTFTVTAEEEVTGTVTPTTSVPETPVTSPTAPTTTPTEASVSGAAAALGLIGAMLFIRRR</sequence>
<keyword evidence="2" id="KW-0472">Membrane</keyword>
<evidence type="ECO:0000313" key="4">
    <source>
        <dbReference type="Proteomes" id="UP000826709"/>
    </source>
</evidence>
<keyword evidence="2" id="KW-0812">Transmembrane</keyword>
<keyword evidence="2" id="KW-1133">Transmembrane helix</keyword>
<dbReference type="EMBL" id="CP037968">
    <property type="protein sequence ID" value="QYZ79688.1"/>
    <property type="molecule type" value="Genomic_DNA"/>
</dbReference>
<dbReference type="KEGG" id="mfk:E2N92_09735"/>
<reference evidence="3" key="2">
    <citation type="submission" date="2019-03" db="EMBL/GenBank/DDBJ databases">
        <authorList>
            <person name="Chen S.-C."/>
            <person name="Wu S.-Y."/>
            <person name="Lai M.-C."/>
        </authorList>
    </citation>
    <scope>NUCLEOTIDE SEQUENCE</scope>
    <source>
        <strain evidence="3">ML15</strain>
    </source>
</reference>
<feature type="region of interest" description="Disordered" evidence="1">
    <location>
        <begin position="133"/>
        <end position="160"/>
    </location>
</feature>
<gene>
    <name evidence="3" type="ORF">E2N92_09735</name>
</gene>
<evidence type="ECO:0000313" key="3">
    <source>
        <dbReference type="EMBL" id="QYZ79688.1"/>
    </source>
</evidence>